<dbReference type="PANTHER" id="PTHR45856">
    <property type="entry name" value="ALPHA/BETA-HYDROLASES SUPERFAMILY PROTEIN"/>
    <property type="match status" value="1"/>
</dbReference>
<dbReference type="SUPFAM" id="SSF53474">
    <property type="entry name" value="alpha/beta-Hydrolases"/>
    <property type="match status" value="1"/>
</dbReference>
<gene>
    <name evidence="2" type="ORF">GWR21_29410</name>
</gene>
<dbReference type="RefSeq" id="WP_162335268.1">
    <property type="nucleotide sequence ID" value="NZ_CP048113.1"/>
</dbReference>
<dbReference type="InterPro" id="IPR029058">
    <property type="entry name" value="AB_hydrolase_fold"/>
</dbReference>
<dbReference type="PANTHER" id="PTHR45856:SF24">
    <property type="entry name" value="FUNGAL LIPASE-LIKE DOMAIN-CONTAINING PROTEIN"/>
    <property type="match status" value="1"/>
</dbReference>
<dbReference type="Proteomes" id="UP000476411">
    <property type="component" value="Chromosome"/>
</dbReference>
<sequence>MNSENNAVAPGYRALALQFCFVASGENPEGNLSKLMPGWQMVWSSGQPRDPNYFFVAKDTNYTAEDVFVLAIRGSVMPTEDWDTLVDYILEDLNSVLWPWKYGGTAAAISAGGAIAFLEMEKVHNALKNSAPETLLDFLTKNAVGDRKRLIIAGHSLGGNLAKVYASYFMQMLKVSMQGKIYLITFAAPASGNAAFQADLNRKISSQEHCQNLNDIVPFYPTVAGLHAIGTLYRPGPRAANINMSYMDKHTKRMEKMNLQEFFDKLAVDFTIFNYQQPLTGYCTFLASPLLGTADELVDELKYWQLQTVRQHQIAVYAHLLGIDLPKRNTQTPAAEATV</sequence>
<evidence type="ECO:0000313" key="2">
    <source>
        <dbReference type="EMBL" id="QHS63552.1"/>
    </source>
</evidence>
<dbReference type="GO" id="GO:0006629">
    <property type="term" value="P:lipid metabolic process"/>
    <property type="evidence" value="ECO:0007669"/>
    <property type="project" value="InterPro"/>
</dbReference>
<proteinExistence type="predicted"/>
<evidence type="ECO:0000259" key="1">
    <source>
        <dbReference type="Pfam" id="PF01764"/>
    </source>
</evidence>
<accession>A0A6B9ZMS6</accession>
<dbReference type="InterPro" id="IPR002921">
    <property type="entry name" value="Fungal_lipase-type"/>
</dbReference>
<dbReference type="AlphaFoldDB" id="A0A6B9ZMS6"/>
<reference evidence="2 3" key="1">
    <citation type="submission" date="2020-01" db="EMBL/GenBank/DDBJ databases">
        <title>Complete genome sequence of Chitinophaga sp. H33E-04 isolated from quinoa roots.</title>
        <authorList>
            <person name="Weon H.-Y."/>
            <person name="Lee S.A."/>
        </authorList>
    </citation>
    <scope>NUCLEOTIDE SEQUENCE [LARGE SCALE GENOMIC DNA]</scope>
    <source>
        <strain evidence="2 3">H33E-04</strain>
    </source>
</reference>
<organism evidence="2 3">
    <name type="scientific">Chitinophaga agri</name>
    <dbReference type="NCBI Taxonomy" id="2703787"/>
    <lineage>
        <taxon>Bacteria</taxon>
        <taxon>Pseudomonadati</taxon>
        <taxon>Bacteroidota</taxon>
        <taxon>Chitinophagia</taxon>
        <taxon>Chitinophagales</taxon>
        <taxon>Chitinophagaceae</taxon>
        <taxon>Chitinophaga</taxon>
    </lineage>
</organism>
<name>A0A6B9ZMS6_9BACT</name>
<dbReference type="KEGG" id="chih:GWR21_29410"/>
<evidence type="ECO:0000313" key="3">
    <source>
        <dbReference type="Proteomes" id="UP000476411"/>
    </source>
</evidence>
<dbReference type="Pfam" id="PF01764">
    <property type="entry name" value="Lipase_3"/>
    <property type="match status" value="1"/>
</dbReference>
<dbReference type="InterPro" id="IPR051218">
    <property type="entry name" value="Sec_MonoDiacylglyc_Lipase"/>
</dbReference>
<dbReference type="Gene3D" id="3.40.50.1820">
    <property type="entry name" value="alpha/beta hydrolase"/>
    <property type="match status" value="1"/>
</dbReference>
<dbReference type="EMBL" id="CP048113">
    <property type="protein sequence ID" value="QHS63552.1"/>
    <property type="molecule type" value="Genomic_DNA"/>
</dbReference>
<feature type="domain" description="Fungal lipase-type" evidence="1">
    <location>
        <begin position="69"/>
        <end position="223"/>
    </location>
</feature>
<keyword evidence="3" id="KW-1185">Reference proteome</keyword>
<protein>
    <recommendedName>
        <fullName evidence="1">Fungal lipase-type domain-containing protein</fullName>
    </recommendedName>
</protein>